<feature type="region of interest" description="Disordered" evidence="1">
    <location>
        <begin position="1"/>
        <end position="74"/>
    </location>
</feature>
<feature type="transmembrane region" description="Helical" evidence="2">
    <location>
        <begin position="123"/>
        <end position="143"/>
    </location>
</feature>
<evidence type="ECO:0000256" key="1">
    <source>
        <dbReference type="SAM" id="MobiDB-lite"/>
    </source>
</evidence>
<keyword evidence="2" id="KW-1133">Transmembrane helix</keyword>
<reference evidence="3 4" key="1">
    <citation type="submission" date="2014-04" db="EMBL/GenBank/DDBJ databases">
        <authorList>
            <consortium name="DOE Joint Genome Institute"/>
            <person name="Kuo A."/>
            <person name="Girlanda M."/>
            <person name="Perotto S."/>
            <person name="Kohler A."/>
            <person name="Nagy L.G."/>
            <person name="Floudas D."/>
            <person name="Copeland A."/>
            <person name="Barry K.W."/>
            <person name="Cichocki N."/>
            <person name="Veneault-Fourrey C."/>
            <person name="LaButti K."/>
            <person name="Lindquist E.A."/>
            <person name="Lipzen A."/>
            <person name="Lundell T."/>
            <person name="Morin E."/>
            <person name="Murat C."/>
            <person name="Sun H."/>
            <person name="Tunlid A."/>
            <person name="Henrissat B."/>
            <person name="Grigoriev I.V."/>
            <person name="Hibbett D.S."/>
            <person name="Martin F."/>
            <person name="Nordberg H.P."/>
            <person name="Cantor M.N."/>
            <person name="Hua S.X."/>
        </authorList>
    </citation>
    <scope>NUCLEOTIDE SEQUENCE [LARGE SCALE GENOMIC DNA]</scope>
    <source>
        <strain evidence="3 4">MUT 4182</strain>
    </source>
</reference>
<organism evidence="3 4">
    <name type="scientific">Tulasnella calospora MUT 4182</name>
    <dbReference type="NCBI Taxonomy" id="1051891"/>
    <lineage>
        <taxon>Eukaryota</taxon>
        <taxon>Fungi</taxon>
        <taxon>Dikarya</taxon>
        <taxon>Basidiomycota</taxon>
        <taxon>Agaricomycotina</taxon>
        <taxon>Agaricomycetes</taxon>
        <taxon>Cantharellales</taxon>
        <taxon>Tulasnellaceae</taxon>
        <taxon>Tulasnella</taxon>
    </lineage>
</organism>
<dbReference type="HOGENOM" id="CLU_028917_0_0_1"/>
<proteinExistence type="predicted"/>
<accession>A0A0C3QL55</accession>
<evidence type="ECO:0000313" key="4">
    <source>
        <dbReference type="Proteomes" id="UP000054248"/>
    </source>
</evidence>
<reference evidence="4" key="2">
    <citation type="submission" date="2015-01" db="EMBL/GenBank/DDBJ databases">
        <title>Evolutionary Origins and Diversification of the Mycorrhizal Mutualists.</title>
        <authorList>
            <consortium name="DOE Joint Genome Institute"/>
            <consortium name="Mycorrhizal Genomics Consortium"/>
            <person name="Kohler A."/>
            <person name="Kuo A."/>
            <person name="Nagy L.G."/>
            <person name="Floudas D."/>
            <person name="Copeland A."/>
            <person name="Barry K.W."/>
            <person name="Cichocki N."/>
            <person name="Veneault-Fourrey C."/>
            <person name="LaButti K."/>
            <person name="Lindquist E.A."/>
            <person name="Lipzen A."/>
            <person name="Lundell T."/>
            <person name="Morin E."/>
            <person name="Murat C."/>
            <person name="Riley R."/>
            <person name="Ohm R."/>
            <person name="Sun H."/>
            <person name="Tunlid A."/>
            <person name="Henrissat B."/>
            <person name="Grigoriev I.V."/>
            <person name="Hibbett D.S."/>
            <person name="Martin F."/>
        </authorList>
    </citation>
    <scope>NUCLEOTIDE SEQUENCE [LARGE SCALE GENOMIC DNA]</scope>
    <source>
        <strain evidence="4">MUT 4182</strain>
    </source>
</reference>
<evidence type="ECO:0000256" key="2">
    <source>
        <dbReference type="SAM" id="Phobius"/>
    </source>
</evidence>
<evidence type="ECO:0000313" key="3">
    <source>
        <dbReference type="EMBL" id="KIO27289.1"/>
    </source>
</evidence>
<keyword evidence="2" id="KW-0472">Membrane</keyword>
<dbReference type="AlphaFoldDB" id="A0A0C3QL55"/>
<feature type="compositionally biased region" description="Polar residues" evidence="1">
    <location>
        <begin position="12"/>
        <end position="25"/>
    </location>
</feature>
<feature type="transmembrane region" description="Helical" evidence="2">
    <location>
        <begin position="235"/>
        <end position="257"/>
    </location>
</feature>
<gene>
    <name evidence="3" type="ORF">M407DRAFT_23467</name>
</gene>
<keyword evidence="2" id="KW-0812">Transmembrane</keyword>
<feature type="transmembrane region" description="Helical" evidence="2">
    <location>
        <begin position="163"/>
        <end position="194"/>
    </location>
</feature>
<protein>
    <submittedName>
        <fullName evidence="3">Uncharacterized protein</fullName>
    </submittedName>
</protein>
<dbReference type="OrthoDB" id="3198553at2759"/>
<keyword evidence="4" id="KW-1185">Reference proteome</keyword>
<sequence>MAANAPLDTASLLRSGSFQTPTLATSAHPGEDAPGETTQSSTRTDEPTEDPQSNPPTEPPRASVDDKQAPLRDDVSSVLRADTASSVSIVKPEAPLSTQGRRSTGESLEMIRENLSFPHIKPLIFPFVCLIGGVVLALGHHLLNHWADGRTVGRSPNIPQQWVLRVGTAFGFAFQAILAASLSFVVCQMLWYYARRKYMTLQGKALNTHLNTLYLAERRDVVPTFMSNALTRAPLLVLVVTFSLMLPIAAIFSPASLSVVLRVTNTSGACVVSAANITDGANSTRIYTTADGLVLSGVSGPALKITQRALVGGVIPSLPTFCGDNCIYEASMDSMTFECQEGVTLPPGQMGTVDPAHPGPGTRTYWNATSDGPSNDPTLPFYVGWMTDAYTDGMTQYLNGTTGSAYCTPMLAHYNFSVQRLNGVQIVSYTSSVTGPMAPATHFDQNNDQPTYAALQIGAIGFAARNHFLGSLSVTSNPVGIREDYNSSVISASFLNISTIGVESYVWDDVVGGIQDTAANVTASMLLLNLGGMKNSTCTYTNQDLVYSYHWLGLWIPYGVRTACDSRARSY</sequence>
<name>A0A0C3QL55_9AGAM</name>
<dbReference type="EMBL" id="KN823011">
    <property type="protein sequence ID" value="KIO27289.1"/>
    <property type="molecule type" value="Genomic_DNA"/>
</dbReference>
<dbReference type="Proteomes" id="UP000054248">
    <property type="component" value="Unassembled WGS sequence"/>
</dbReference>
<feature type="compositionally biased region" description="Basic and acidic residues" evidence="1">
    <location>
        <begin position="63"/>
        <end position="74"/>
    </location>
</feature>